<dbReference type="EMBL" id="JANPWB010000010">
    <property type="protein sequence ID" value="KAJ1146039.1"/>
    <property type="molecule type" value="Genomic_DNA"/>
</dbReference>
<dbReference type="AlphaFoldDB" id="A0AAV7QZT8"/>
<name>A0AAV7QZT8_PLEWA</name>
<dbReference type="Proteomes" id="UP001066276">
    <property type="component" value="Chromosome 6"/>
</dbReference>
<comment type="caution">
    <text evidence="2">The sequence shown here is derived from an EMBL/GenBank/DDBJ whole genome shotgun (WGS) entry which is preliminary data.</text>
</comment>
<feature type="region of interest" description="Disordered" evidence="1">
    <location>
        <begin position="15"/>
        <end position="43"/>
    </location>
</feature>
<sequence>MVAVCYCVWIKAQQDPPGRSQGDPRPWRPPRASSHPVPAGTSLAVPRRVRGRPTYLHWQSGSVLLRQGCRGSARSTGNTPAPSARLGATPPPAPILSPGPGSGLLHCESSVGKPRPLFAPPAPRFPQGALPRVSTGPGGPAPLFPNGAAVCQHAPLGSPSRRSMYLSLCRLYFRFAPGPSPGLLCCEGGSKSAHPLRIVPSPRLCHTVAPCLRLEPRLTSSLEHLDGSCDMSSA</sequence>
<organism evidence="2 3">
    <name type="scientific">Pleurodeles waltl</name>
    <name type="common">Iberian ribbed newt</name>
    <dbReference type="NCBI Taxonomy" id="8319"/>
    <lineage>
        <taxon>Eukaryota</taxon>
        <taxon>Metazoa</taxon>
        <taxon>Chordata</taxon>
        <taxon>Craniata</taxon>
        <taxon>Vertebrata</taxon>
        <taxon>Euteleostomi</taxon>
        <taxon>Amphibia</taxon>
        <taxon>Batrachia</taxon>
        <taxon>Caudata</taxon>
        <taxon>Salamandroidea</taxon>
        <taxon>Salamandridae</taxon>
        <taxon>Pleurodelinae</taxon>
        <taxon>Pleurodeles</taxon>
    </lineage>
</organism>
<feature type="region of interest" description="Disordered" evidence="1">
    <location>
        <begin position="70"/>
        <end position="107"/>
    </location>
</feature>
<evidence type="ECO:0000256" key="1">
    <source>
        <dbReference type="SAM" id="MobiDB-lite"/>
    </source>
</evidence>
<accession>A0AAV7QZT8</accession>
<reference evidence="2" key="1">
    <citation type="journal article" date="2022" name="bioRxiv">
        <title>Sequencing and chromosome-scale assembly of the giantPleurodeles waltlgenome.</title>
        <authorList>
            <person name="Brown T."/>
            <person name="Elewa A."/>
            <person name="Iarovenko S."/>
            <person name="Subramanian E."/>
            <person name="Araus A.J."/>
            <person name="Petzold A."/>
            <person name="Susuki M."/>
            <person name="Suzuki K.-i.T."/>
            <person name="Hayashi T."/>
            <person name="Toyoda A."/>
            <person name="Oliveira C."/>
            <person name="Osipova E."/>
            <person name="Leigh N.D."/>
            <person name="Simon A."/>
            <person name="Yun M.H."/>
        </authorList>
    </citation>
    <scope>NUCLEOTIDE SEQUENCE</scope>
    <source>
        <strain evidence="2">20211129_DDA</strain>
        <tissue evidence="2">Liver</tissue>
    </source>
</reference>
<evidence type="ECO:0000313" key="3">
    <source>
        <dbReference type="Proteomes" id="UP001066276"/>
    </source>
</evidence>
<evidence type="ECO:0000313" key="2">
    <source>
        <dbReference type="EMBL" id="KAJ1146039.1"/>
    </source>
</evidence>
<keyword evidence="3" id="KW-1185">Reference proteome</keyword>
<protein>
    <submittedName>
        <fullName evidence="2">Uncharacterized protein</fullName>
    </submittedName>
</protein>
<gene>
    <name evidence="2" type="ORF">NDU88_012321</name>
</gene>
<proteinExistence type="predicted"/>